<proteinExistence type="predicted"/>
<sequence>MTQISTKRIQTGDYETVFHEGGEQNKETVIFLHGGGPGATAMSNWKDILPIFSERYHVVAPDIRGFGSTDHPEERPTEMLGWMHQRVEQIAALIDKLGIQKAHLVGNSMGGALALNLTMNLPERFERVILMGSAGASTEPTPELYRMANFYKDPSPAALENLFKWFVYDEKILGDQLTAITEERFQEVMRPEVRKSYESMFKSPPYMTIPPAALRRMNHPFLILHGRDDRFVPYEGSLQFLTHLPNAQLHVFDRCGHWVQVERKKEFVKLVLDFFAEEL</sequence>
<dbReference type="Pfam" id="PF00561">
    <property type="entry name" value="Abhydrolase_1"/>
    <property type="match status" value="1"/>
</dbReference>
<feature type="domain" description="AB hydrolase-1" evidence="2">
    <location>
        <begin position="28"/>
        <end position="263"/>
    </location>
</feature>
<gene>
    <name evidence="3" type="ORF">ACFPRA_10665</name>
</gene>
<evidence type="ECO:0000256" key="1">
    <source>
        <dbReference type="ARBA" id="ARBA00022801"/>
    </source>
</evidence>
<name>A0ABW0TIS4_9BACL</name>
<accession>A0ABW0TIS4</accession>
<evidence type="ECO:0000313" key="4">
    <source>
        <dbReference type="Proteomes" id="UP001596109"/>
    </source>
</evidence>
<dbReference type="SUPFAM" id="SSF53474">
    <property type="entry name" value="alpha/beta-Hydrolases"/>
    <property type="match status" value="1"/>
</dbReference>
<reference evidence="4" key="1">
    <citation type="journal article" date="2019" name="Int. J. Syst. Evol. Microbiol.">
        <title>The Global Catalogue of Microorganisms (GCM) 10K type strain sequencing project: providing services to taxonomists for standard genome sequencing and annotation.</title>
        <authorList>
            <consortium name="The Broad Institute Genomics Platform"/>
            <consortium name="The Broad Institute Genome Sequencing Center for Infectious Disease"/>
            <person name="Wu L."/>
            <person name="Ma J."/>
        </authorList>
    </citation>
    <scope>NUCLEOTIDE SEQUENCE [LARGE SCALE GENOMIC DNA]</scope>
    <source>
        <strain evidence="4">CGMCC 4.1434</strain>
    </source>
</reference>
<organism evidence="3 4">
    <name type="scientific">Sporosarcina soli</name>
    <dbReference type="NCBI Taxonomy" id="334736"/>
    <lineage>
        <taxon>Bacteria</taxon>
        <taxon>Bacillati</taxon>
        <taxon>Bacillota</taxon>
        <taxon>Bacilli</taxon>
        <taxon>Bacillales</taxon>
        <taxon>Caryophanaceae</taxon>
        <taxon>Sporosarcina</taxon>
    </lineage>
</organism>
<dbReference type="PRINTS" id="PR00111">
    <property type="entry name" value="ABHYDROLASE"/>
</dbReference>
<dbReference type="Proteomes" id="UP001596109">
    <property type="component" value="Unassembled WGS sequence"/>
</dbReference>
<protein>
    <submittedName>
        <fullName evidence="3">Alpha/beta fold hydrolase</fullName>
    </submittedName>
</protein>
<dbReference type="InterPro" id="IPR029058">
    <property type="entry name" value="AB_hydrolase_fold"/>
</dbReference>
<dbReference type="InterPro" id="IPR000073">
    <property type="entry name" value="AB_hydrolase_1"/>
</dbReference>
<comment type="caution">
    <text evidence="3">The sequence shown here is derived from an EMBL/GenBank/DDBJ whole genome shotgun (WGS) entry which is preliminary data.</text>
</comment>
<dbReference type="PANTHER" id="PTHR43798:SF31">
    <property type="entry name" value="AB HYDROLASE SUPERFAMILY PROTEIN YCLE"/>
    <property type="match status" value="1"/>
</dbReference>
<dbReference type="EMBL" id="JBHSNO010000005">
    <property type="protein sequence ID" value="MFC5589352.1"/>
    <property type="molecule type" value="Genomic_DNA"/>
</dbReference>
<dbReference type="RefSeq" id="WP_381433895.1">
    <property type="nucleotide sequence ID" value="NZ_JBHSNO010000005.1"/>
</dbReference>
<keyword evidence="1 3" id="KW-0378">Hydrolase</keyword>
<dbReference type="PANTHER" id="PTHR43798">
    <property type="entry name" value="MONOACYLGLYCEROL LIPASE"/>
    <property type="match status" value="1"/>
</dbReference>
<evidence type="ECO:0000313" key="3">
    <source>
        <dbReference type="EMBL" id="MFC5589352.1"/>
    </source>
</evidence>
<dbReference type="InterPro" id="IPR050266">
    <property type="entry name" value="AB_hydrolase_sf"/>
</dbReference>
<dbReference type="Gene3D" id="3.40.50.1820">
    <property type="entry name" value="alpha/beta hydrolase"/>
    <property type="match status" value="1"/>
</dbReference>
<dbReference type="GO" id="GO:0016787">
    <property type="term" value="F:hydrolase activity"/>
    <property type="evidence" value="ECO:0007669"/>
    <property type="project" value="UniProtKB-KW"/>
</dbReference>
<keyword evidence="4" id="KW-1185">Reference proteome</keyword>
<evidence type="ECO:0000259" key="2">
    <source>
        <dbReference type="Pfam" id="PF00561"/>
    </source>
</evidence>